<sequence length="82" mass="8506">MTQRPKLMRVAAAGMLSAAAIVGAPAIAGADTPGVQPAHAVPVPYCEVLPMILIYPPPPTTVLCHTPWGDFTFMLPPGFPLG</sequence>
<dbReference type="Proteomes" id="UP000009235">
    <property type="component" value="Chromosome"/>
</dbReference>
<accession>F6EFQ0</accession>
<proteinExistence type="predicted"/>
<dbReference type="HOGENOM" id="CLU_2550895_0_0_11"/>
<gene>
    <name evidence="2" type="ordered locus">AS9A_2532</name>
</gene>
<dbReference type="OrthoDB" id="9848372at2"/>
<evidence type="ECO:0000313" key="2">
    <source>
        <dbReference type="EMBL" id="AEF40979.1"/>
    </source>
</evidence>
<keyword evidence="1" id="KW-0732">Signal</keyword>
<evidence type="ECO:0008006" key="4">
    <source>
        <dbReference type="Google" id="ProtNLM"/>
    </source>
</evidence>
<evidence type="ECO:0000313" key="3">
    <source>
        <dbReference type="Proteomes" id="UP000009235"/>
    </source>
</evidence>
<dbReference type="RefSeq" id="WP_013807328.1">
    <property type="nucleotide sequence ID" value="NC_015564.1"/>
</dbReference>
<keyword evidence="3" id="KW-1185">Reference proteome</keyword>
<name>F6EFQ0_HOYSD</name>
<organism evidence="2 3">
    <name type="scientific">Hoyosella subflava (strain DSM 45089 / JCM 17490 / NBRC 109087 / DQS3-9A1)</name>
    <name type="common">Amycolicicoccus subflavus</name>
    <dbReference type="NCBI Taxonomy" id="443218"/>
    <lineage>
        <taxon>Bacteria</taxon>
        <taxon>Bacillati</taxon>
        <taxon>Actinomycetota</taxon>
        <taxon>Actinomycetes</taxon>
        <taxon>Mycobacteriales</taxon>
        <taxon>Hoyosellaceae</taxon>
        <taxon>Hoyosella</taxon>
    </lineage>
</organism>
<evidence type="ECO:0000256" key="1">
    <source>
        <dbReference type="SAM" id="SignalP"/>
    </source>
</evidence>
<protein>
    <recommendedName>
        <fullName evidence="4">Secreted protein</fullName>
    </recommendedName>
</protein>
<feature type="chain" id="PRO_5003339204" description="Secreted protein" evidence="1">
    <location>
        <begin position="31"/>
        <end position="82"/>
    </location>
</feature>
<dbReference type="KEGG" id="asd:AS9A_2532"/>
<dbReference type="AlphaFoldDB" id="F6EFQ0"/>
<feature type="signal peptide" evidence="1">
    <location>
        <begin position="1"/>
        <end position="30"/>
    </location>
</feature>
<dbReference type="EMBL" id="CP002786">
    <property type="protein sequence ID" value="AEF40979.1"/>
    <property type="molecule type" value="Genomic_DNA"/>
</dbReference>
<reference evidence="2 3" key="1">
    <citation type="journal article" date="2011" name="J. Bacteriol.">
        <title>Complete genome sequence of Amycolicicoccus subflavus DQS3-9A1T, an actinomycete isolated from crude oil-polluted soil.</title>
        <authorList>
            <person name="Cai M."/>
            <person name="Chen W.M."/>
            <person name="Nie Y."/>
            <person name="Chi C.Q."/>
            <person name="Wang Y.N."/>
            <person name="Tang Y.Q."/>
            <person name="Li G.Y."/>
            <person name="Wu X.L."/>
        </authorList>
    </citation>
    <scope>NUCLEOTIDE SEQUENCE [LARGE SCALE GENOMIC DNA]</scope>
    <source>
        <strain evidence="3">DSM 45089 / DQS3-9A1</strain>
    </source>
</reference>